<accession>A0A0P6VMY2</accession>
<evidence type="ECO:0000256" key="6">
    <source>
        <dbReference type="ARBA" id="ARBA00023136"/>
    </source>
</evidence>
<feature type="transmembrane region" description="Helical" evidence="7">
    <location>
        <begin position="120"/>
        <end position="140"/>
    </location>
</feature>
<reference evidence="9 10" key="1">
    <citation type="submission" date="2015-09" db="EMBL/GenBank/DDBJ databases">
        <authorList>
            <person name="Jackson K.R."/>
            <person name="Lunt B.L."/>
            <person name="Fisher J.N.B."/>
            <person name="Gardner A.V."/>
            <person name="Bailey M.E."/>
            <person name="Deus L.M."/>
            <person name="Earl A.S."/>
            <person name="Gibby P.D."/>
            <person name="Hartmann K.A."/>
            <person name="Liu J.E."/>
            <person name="Manci A.M."/>
            <person name="Nielsen D.A."/>
            <person name="Solomon M.B."/>
            <person name="Breakwell D.P."/>
            <person name="Burnett S.H."/>
            <person name="Grose J.H."/>
        </authorList>
    </citation>
    <scope>NUCLEOTIDE SEQUENCE [LARGE SCALE GENOMIC DNA]</scope>
    <source>
        <strain evidence="9 10">16</strain>
    </source>
</reference>
<evidence type="ECO:0000256" key="1">
    <source>
        <dbReference type="ARBA" id="ARBA00004141"/>
    </source>
</evidence>
<evidence type="ECO:0000256" key="3">
    <source>
        <dbReference type="ARBA" id="ARBA00022519"/>
    </source>
</evidence>
<feature type="transmembrane region" description="Helical" evidence="7">
    <location>
        <begin position="27"/>
        <end position="48"/>
    </location>
</feature>
<evidence type="ECO:0000256" key="7">
    <source>
        <dbReference type="SAM" id="Phobius"/>
    </source>
</evidence>
<dbReference type="RefSeq" id="WP_054357754.1">
    <property type="nucleotide sequence ID" value="NZ_JAPCYQ010000001.1"/>
</dbReference>
<dbReference type="Gene3D" id="1.20.1540.10">
    <property type="entry name" value="Rhomboid-like"/>
    <property type="match status" value="1"/>
</dbReference>
<organism evidence="9 10">
    <name type="scientific">Prosthecodimorpha hirschii</name>
    <dbReference type="NCBI Taxonomy" id="665126"/>
    <lineage>
        <taxon>Bacteria</taxon>
        <taxon>Pseudomonadati</taxon>
        <taxon>Pseudomonadota</taxon>
        <taxon>Alphaproteobacteria</taxon>
        <taxon>Hyphomicrobiales</taxon>
        <taxon>Ancalomicrobiaceae</taxon>
        <taxon>Prosthecodimorpha</taxon>
    </lineage>
</organism>
<comment type="caution">
    <text evidence="9">The sequence shown here is derived from an EMBL/GenBank/DDBJ whole genome shotgun (WGS) entry which is preliminary data.</text>
</comment>
<keyword evidence="4 7" id="KW-0812">Transmembrane</keyword>
<keyword evidence="5 7" id="KW-1133">Transmembrane helix</keyword>
<dbReference type="GO" id="GO:0004252">
    <property type="term" value="F:serine-type endopeptidase activity"/>
    <property type="evidence" value="ECO:0007669"/>
    <property type="project" value="InterPro"/>
</dbReference>
<dbReference type="Pfam" id="PF01694">
    <property type="entry name" value="Rhomboid"/>
    <property type="match status" value="1"/>
</dbReference>
<dbReference type="PANTHER" id="PTHR43066">
    <property type="entry name" value="RHOMBOID-RELATED PROTEIN"/>
    <property type="match status" value="1"/>
</dbReference>
<evidence type="ECO:0000313" key="10">
    <source>
        <dbReference type="Proteomes" id="UP000048984"/>
    </source>
</evidence>
<dbReference type="Proteomes" id="UP000048984">
    <property type="component" value="Unassembled WGS sequence"/>
</dbReference>
<reference evidence="9 10" key="2">
    <citation type="submission" date="2015-10" db="EMBL/GenBank/DDBJ databases">
        <title>Draft Genome Sequence of Prosthecomicrobium hirschii ATCC 27832.</title>
        <authorList>
            <person name="Daniel J."/>
            <person name="Givan S.A."/>
            <person name="Brun Y.V."/>
            <person name="Brown P.J."/>
        </authorList>
    </citation>
    <scope>NUCLEOTIDE SEQUENCE [LARGE SCALE GENOMIC DNA]</scope>
    <source>
        <strain evidence="9 10">16</strain>
    </source>
</reference>
<evidence type="ECO:0000313" key="9">
    <source>
        <dbReference type="EMBL" id="KPL51592.1"/>
    </source>
</evidence>
<keyword evidence="10" id="KW-1185">Reference proteome</keyword>
<dbReference type="EMBL" id="LJYW01000001">
    <property type="protein sequence ID" value="KPL51592.1"/>
    <property type="molecule type" value="Genomic_DNA"/>
</dbReference>
<dbReference type="AlphaFoldDB" id="A0A0P6VMY2"/>
<protein>
    <recommendedName>
        <fullName evidence="8">Peptidase S54 rhomboid domain-containing protein</fullName>
    </recommendedName>
</protein>
<evidence type="ECO:0000259" key="8">
    <source>
        <dbReference type="Pfam" id="PF01694"/>
    </source>
</evidence>
<dbReference type="GO" id="GO:0016020">
    <property type="term" value="C:membrane"/>
    <property type="evidence" value="ECO:0007669"/>
    <property type="project" value="UniProtKB-SubCell"/>
</dbReference>
<feature type="transmembrane region" description="Helical" evidence="7">
    <location>
        <begin position="225"/>
        <end position="244"/>
    </location>
</feature>
<name>A0A0P6VMY2_9HYPH</name>
<dbReference type="PANTHER" id="PTHR43066:SF26">
    <property type="entry name" value="RHOMBOID PROTEASE GLPG"/>
    <property type="match status" value="1"/>
</dbReference>
<evidence type="ECO:0000256" key="5">
    <source>
        <dbReference type="ARBA" id="ARBA00022989"/>
    </source>
</evidence>
<sequence>MYGYQHNRSIAEEPPAKPRREPFFGDVPAPVLWLAAVMVLIHAARLALSEDSDFEVLLWFAFVPERFAADAAEMGYPGGPVTAAMTFVSYALLHVDWLHVLANTAMLLPLGASVARRVGGVRFLAFCVATAAGGALAHLLSHPGAGVPMIGASGIVSGLLGGLLRFRFGPQGLRPDLAGRAEQPRRSLLSLARDPQAILLIAGLVVTNLLLVAGADAFAGPDSSIAWQAHAGGFLAGLLGFPLFDRPDPRPAP</sequence>
<feature type="transmembrane region" description="Helical" evidence="7">
    <location>
        <begin position="87"/>
        <end position="108"/>
    </location>
</feature>
<dbReference type="STRING" id="665126.ABB55_04575"/>
<feature type="transmembrane region" description="Helical" evidence="7">
    <location>
        <begin position="146"/>
        <end position="164"/>
    </location>
</feature>
<proteinExistence type="predicted"/>
<keyword evidence="3" id="KW-0997">Cell inner membrane</keyword>
<dbReference type="InterPro" id="IPR022764">
    <property type="entry name" value="Peptidase_S54_rhomboid_dom"/>
</dbReference>
<evidence type="ECO:0000256" key="4">
    <source>
        <dbReference type="ARBA" id="ARBA00022692"/>
    </source>
</evidence>
<comment type="subcellular location">
    <subcellularLocation>
        <location evidence="1">Membrane</location>
        <topology evidence="1">Multi-pass membrane protein</topology>
    </subcellularLocation>
</comment>
<keyword evidence="2" id="KW-1003">Cell membrane</keyword>
<feature type="transmembrane region" description="Helical" evidence="7">
    <location>
        <begin position="197"/>
        <end position="219"/>
    </location>
</feature>
<dbReference type="InterPro" id="IPR035952">
    <property type="entry name" value="Rhomboid-like_sf"/>
</dbReference>
<dbReference type="SUPFAM" id="SSF144091">
    <property type="entry name" value="Rhomboid-like"/>
    <property type="match status" value="1"/>
</dbReference>
<gene>
    <name evidence="9" type="ORF">ABB55_04575</name>
</gene>
<evidence type="ECO:0000256" key="2">
    <source>
        <dbReference type="ARBA" id="ARBA00022475"/>
    </source>
</evidence>
<keyword evidence="6 7" id="KW-0472">Membrane</keyword>
<feature type="domain" description="Peptidase S54 rhomboid" evidence="8">
    <location>
        <begin position="85"/>
        <end position="239"/>
    </location>
</feature>